<sequence length="53" mass="4937">MASATVGVAATVGLFGAAPEPDGVGAALFRGAAFFGFSGAGGGFLVIRSSSAS</sequence>
<keyword evidence="1" id="KW-0812">Transmembrane</keyword>
<accession>F1YDY4</accession>
<name>F1YDY4_9ACTN</name>
<organism evidence="2 3">
    <name type="scientific">Gordonia neofelifaecis NRRL B-59395</name>
    <dbReference type="NCBI Taxonomy" id="644548"/>
    <lineage>
        <taxon>Bacteria</taxon>
        <taxon>Bacillati</taxon>
        <taxon>Actinomycetota</taxon>
        <taxon>Actinomycetes</taxon>
        <taxon>Mycobacteriales</taxon>
        <taxon>Gordoniaceae</taxon>
        <taxon>Gordonia</taxon>
    </lineage>
</organism>
<feature type="transmembrane region" description="Helical" evidence="1">
    <location>
        <begin position="27"/>
        <end position="47"/>
    </location>
</feature>
<dbReference type="EMBL" id="AEUD01000001">
    <property type="protein sequence ID" value="EGD57074.1"/>
    <property type="molecule type" value="Genomic_DNA"/>
</dbReference>
<keyword evidence="1" id="KW-0472">Membrane</keyword>
<keyword evidence="1" id="KW-1133">Transmembrane helix</keyword>
<gene>
    <name evidence="2" type="ORF">SCNU_01820</name>
</gene>
<reference evidence="2 3" key="1">
    <citation type="journal article" date="2011" name="J. Bacteriol.">
        <title>Draft Genome Sequence of Gordonia neofelifaecis NRRL B-59395, a Cholesterol-Degrading Actinomycete.</title>
        <authorList>
            <person name="Ge F."/>
            <person name="Li W."/>
            <person name="Chen G."/>
            <person name="Liu Y."/>
            <person name="Zhang G."/>
            <person name="Yong B."/>
            <person name="Wang Q."/>
            <person name="Wang N."/>
            <person name="Huang Z."/>
            <person name="Li W."/>
            <person name="Wang J."/>
            <person name="Wu C."/>
            <person name="Xie Q."/>
            <person name="Liu G."/>
        </authorList>
    </citation>
    <scope>NUCLEOTIDE SEQUENCE [LARGE SCALE GENOMIC DNA]</scope>
    <source>
        <strain evidence="2 3">NRRL B-59395</strain>
    </source>
</reference>
<dbReference type="Proteomes" id="UP000035065">
    <property type="component" value="Unassembled WGS sequence"/>
</dbReference>
<comment type="caution">
    <text evidence="2">The sequence shown here is derived from an EMBL/GenBank/DDBJ whole genome shotgun (WGS) entry which is preliminary data.</text>
</comment>
<keyword evidence="3" id="KW-1185">Reference proteome</keyword>
<evidence type="ECO:0000256" key="1">
    <source>
        <dbReference type="SAM" id="Phobius"/>
    </source>
</evidence>
<evidence type="ECO:0000313" key="3">
    <source>
        <dbReference type="Proteomes" id="UP000035065"/>
    </source>
</evidence>
<dbReference type="AlphaFoldDB" id="F1YDY4"/>
<protein>
    <submittedName>
        <fullName evidence="2">Uncharacterized protein</fullName>
    </submittedName>
</protein>
<proteinExistence type="predicted"/>
<evidence type="ECO:0000313" key="2">
    <source>
        <dbReference type="EMBL" id="EGD57074.1"/>
    </source>
</evidence>